<dbReference type="InterPro" id="IPR012318">
    <property type="entry name" value="HTH_CRP"/>
</dbReference>
<sequence>MISKNDYDYLRSLDDFRFFPAYEFDQLARKTKLRRAGKGQRLFFVGDARENLFLVQSGYFKIEMADQSGSFYYMDFIQHGTIFPYGDLFTEDVYHFSALAMTDVVYYELPVQLYEEYSLKNPEQMKHLFGKVSRLLNLHELRVRNTVTSNAKDRVIQSLGILFWEMLKSDESTLPFKLTTYELADMSGTTRETVSRVLKELKEEEKIQISGKHVSFLDRDYFYQYTK</sequence>
<dbReference type="Pfam" id="PF00027">
    <property type="entry name" value="cNMP_binding"/>
    <property type="match status" value="1"/>
</dbReference>
<name>A0A7Z0M7F7_9STRE</name>
<dbReference type="SUPFAM" id="SSF46785">
    <property type="entry name" value="Winged helix' DNA-binding domain"/>
    <property type="match status" value="1"/>
</dbReference>
<dbReference type="PRINTS" id="PR00034">
    <property type="entry name" value="HTHCRP"/>
</dbReference>
<dbReference type="CDD" id="cd00038">
    <property type="entry name" value="CAP_ED"/>
    <property type="match status" value="1"/>
</dbReference>
<dbReference type="InterPro" id="IPR014710">
    <property type="entry name" value="RmlC-like_jellyroll"/>
</dbReference>
<dbReference type="SMART" id="SM00419">
    <property type="entry name" value="HTH_CRP"/>
    <property type="match status" value="1"/>
</dbReference>
<evidence type="ECO:0000259" key="4">
    <source>
        <dbReference type="PROSITE" id="PS50042"/>
    </source>
</evidence>
<dbReference type="Gene3D" id="1.10.10.10">
    <property type="entry name" value="Winged helix-like DNA-binding domain superfamily/Winged helix DNA-binding domain"/>
    <property type="match status" value="1"/>
</dbReference>
<reference evidence="6 7" key="1">
    <citation type="submission" date="2020-07" db="EMBL/GenBank/DDBJ databases">
        <title>MOT database genomes.</title>
        <authorList>
            <person name="Joseph S."/>
            <person name="Aduse-Opoku J."/>
            <person name="Hashim A."/>
            <person name="Wade W."/>
            <person name="Curtis M."/>
        </authorList>
    </citation>
    <scope>NUCLEOTIDE SEQUENCE [LARGE SCALE GENOMIC DNA]</scope>
    <source>
        <strain evidence="6 7">STR</strain>
    </source>
</reference>
<dbReference type="PANTHER" id="PTHR24567">
    <property type="entry name" value="CRP FAMILY TRANSCRIPTIONAL REGULATORY PROTEIN"/>
    <property type="match status" value="1"/>
</dbReference>
<accession>A0A7Z0M7F7</accession>
<comment type="caution">
    <text evidence="6">The sequence shown here is derived from an EMBL/GenBank/DDBJ whole genome shotgun (WGS) entry which is preliminary data.</text>
</comment>
<dbReference type="PANTHER" id="PTHR24567:SF74">
    <property type="entry name" value="HTH-TYPE TRANSCRIPTIONAL REGULATOR ARCR"/>
    <property type="match status" value="1"/>
</dbReference>
<dbReference type="InterPro" id="IPR018490">
    <property type="entry name" value="cNMP-bd_dom_sf"/>
</dbReference>
<protein>
    <submittedName>
        <fullName evidence="6">Crp/Fnr family transcriptional regulator</fullName>
    </submittedName>
</protein>
<dbReference type="SUPFAM" id="SSF51206">
    <property type="entry name" value="cAMP-binding domain-like"/>
    <property type="match status" value="1"/>
</dbReference>
<dbReference type="InterPro" id="IPR036390">
    <property type="entry name" value="WH_DNA-bd_sf"/>
</dbReference>
<dbReference type="Gene3D" id="2.60.120.10">
    <property type="entry name" value="Jelly Rolls"/>
    <property type="match status" value="1"/>
</dbReference>
<dbReference type="GO" id="GO:0003677">
    <property type="term" value="F:DNA binding"/>
    <property type="evidence" value="ECO:0007669"/>
    <property type="project" value="UniProtKB-KW"/>
</dbReference>
<dbReference type="InterPro" id="IPR036388">
    <property type="entry name" value="WH-like_DNA-bd_sf"/>
</dbReference>
<dbReference type="GO" id="GO:0005829">
    <property type="term" value="C:cytosol"/>
    <property type="evidence" value="ECO:0007669"/>
    <property type="project" value="TreeGrafter"/>
</dbReference>
<feature type="domain" description="HTH crp-type" evidence="5">
    <location>
        <begin position="149"/>
        <end position="220"/>
    </location>
</feature>
<organism evidence="6 7">
    <name type="scientific">Streptococcus danieliae</name>
    <dbReference type="NCBI Taxonomy" id="747656"/>
    <lineage>
        <taxon>Bacteria</taxon>
        <taxon>Bacillati</taxon>
        <taxon>Bacillota</taxon>
        <taxon>Bacilli</taxon>
        <taxon>Lactobacillales</taxon>
        <taxon>Streptococcaceae</taxon>
        <taxon>Streptococcus</taxon>
    </lineage>
</organism>
<evidence type="ECO:0000256" key="2">
    <source>
        <dbReference type="ARBA" id="ARBA00023125"/>
    </source>
</evidence>
<keyword evidence="2" id="KW-0238">DNA-binding</keyword>
<dbReference type="InterPro" id="IPR000595">
    <property type="entry name" value="cNMP-bd_dom"/>
</dbReference>
<dbReference type="AlphaFoldDB" id="A0A7Z0M7F7"/>
<dbReference type="PROSITE" id="PS50042">
    <property type="entry name" value="CNMP_BINDING_3"/>
    <property type="match status" value="1"/>
</dbReference>
<gene>
    <name evidence="6" type="ORF">HZY94_08475</name>
</gene>
<proteinExistence type="predicted"/>
<dbReference type="Proteomes" id="UP000589521">
    <property type="component" value="Unassembled WGS sequence"/>
</dbReference>
<dbReference type="Pfam" id="PF13545">
    <property type="entry name" value="HTH_Crp_2"/>
    <property type="match status" value="1"/>
</dbReference>
<dbReference type="InterPro" id="IPR050397">
    <property type="entry name" value="Env_Response_Regulators"/>
</dbReference>
<dbReference type="RefSeq" id="WP_179925791.1">
    <property type="nucleotide sequence ID" value="NZ_JACBXX010000181.1"/>
</dbReference>
<keyword evidence="1" id="KW-0805">Transcription regulation</keyword>
<feature type="domain" description="Cyclic nucleotide-binding" evidence="4">
    <location>
        <begin position="15"/>
        <end position="135"/>
    </location>
</feature>
<evidence type="ECO:0000259" key="5">
    <source>
        <dbReference type="PROSITE" id="PS51063"/>
    </source>
</evidence>
<evidence type="ECO:0000256" key="1">
    <source>
        <dbReference type="ARBA" id="ARBA00023015"/>
    </source>
</evidence>
<evidence type="ECO:0000313" key="6">
    <source>
        <dbReference type="EMBL" id="NYS97207.1"/>
    </source>
</evidence>
<evidence type="ECO:0000256" key="3">
    <source>
        <dbReference type="ARBA" id="ARBA00023163"/>
    </source>
</evidence>
<evidence type="ECO:0000313" key="7">
    <source>
        <dbReference type="Proteomes" id="UP000589521"/>
    </source>
</evidence>
<dbReference type="PROSITE" id="PS51063">
    <property type="entry name" value="HTH_CRP_2"/>
    <property type="match status" value="1"/>
</dbReference>
<dbReference type="EMBL" id="JACBXX010000181">
    <property type="protein sequence ID" value="NYS97207.1"/>
    <property type="molecule type" value="Genomic_DNA"/>
</dbReference>
<keyword evidence="3" id="KW-0804">Transcription</keyword>
<dbReference type="GO" id="GO:0003700">
    <property type="term" value="F:DNA-binding transcription factor activity"/>
    <property type="evidence" value="ECO:0007669"/>
    <property type="project" value="TreeGrafter"/>
</dbReference>